<name>A0A7X0TT82_9GAMM</name>
<comment type="caution">
    <text evidence="1">The sequence shown here is derived from an EMBL/GenBank/DDBJ whole genome shotgun (WGS) entry which is preliminary data.</text>
</comment>
<dbReference type="Proteomes" id="UP000537141">
    <property type="component" value="Unassembled WGS sequence"/>
</dbReference>
<evidence type="ECO:0000313" key="2">
    <source>
        <dbReference type="Proteomes" id="UP000537141"/>
    </source>
</evidence>
<evidence type="ECO:0000313" key="1">
    <source>
        <dbReference type="EMBL" id="MBB6542879.1"/>
    </source>
</evidence>
<proteinExistence type="predicted"/>
<organism evidence="1 2">
    <name type="scientific">Thalassotalea piscium</name>
    <dbReference type="NCBI Taxonomy" id="1230533"/>
    <lineage>
        <taxon>Bacteria</taxon>
        <taxon>Pseudomonadati</taxon>
        <taxon>Pseudomonadota</taxon>
        <taxon>Gammaproteobacteria</taxon>
        <taxon>Alteromonadales</taxon>
        <taxon>Colwelliaceae</taxon>
        <taxon>Thalassotalea</taxon>
    </lineage>
</organism>
<gene>
    <name evidence="1" type="ORF">HNQ55_001379</name>
</gene>
<accession>A0A7X0TT82</accession>
<dbReference type="AlphaFoldDB" id="A0A7X0TT82"/>
<protein>
    <submittedName>
        <fullName evidence="1">Uncharacterized protein</fullName>
    </submittedName>
</protein>
<keyword evidence="2" id="KW-1185">Reference proteome</keyword>
<dbReference type="RefSeq" id="WP_286289111.1">
    <property type="nucleotide sequence ID" value="NZ_AP027362.1"/>
</dbReference>
<reference evidence="1 2" key="1">
    <citation type="submission" date="2020-08" db="EMBL/GenBank/DDBJ databases">
        <title>Genomic Encyclopedia of Type Strains, Phase IV (KMG-IV): sequencing the most valuable type-strain genomes for metagenomic binning, comparative biology and taxonomic classification.</title>
        <authorList>
            <person name="Goeker M."/>
        </authorList>
    </citation>
    <scope>NUCLEOTIDE SEQUENCE [LARGE SCALE GENOMIC DNA]</scope>
    <source>
        <strain evidence="1 2">DSM 26287</strain>
    </source>
</reference>
<dbReference type="EMBL" id="JACHHU010000008">
    <property type="protein sequence ID" value="MBB6542879.1"/>
    <property type="molecule type" value="Genomic_DNA"/>
</dbReference>
<sequence>MMKTFKTITTQELTTLVCDGCGLRATTEGDYEFQEFISIEHHCGYGSIHGDGKRIEIDLCQQCFADMCGGTLRITDNSNSITEDNENRAQSILKYSHTLDVICQSKTKARQLKESSDLRLAASDILSKNKIANKKELTVALKRVEQLWDTQFQSAEGIELHQLADLICAFEKKDWDSYFEEGPLADDDFMPDRLSVKSTSTLDENNTARGMLASIPINTEVDDESSRDSALADNALDETKQYLLESIANTMHKHPELRLGQLLINAINLQQPCPEIFHIEDNVLADTINQFSSTTEC</sequence>